<sequence length="315" mass="33575">MRKEENKTTGELGLFFTKDDIKKIKYAGAGIGAVLLLLVGTSIYSIYSMTSLQAQNELYRNQMKLAEQRMDDLVRKSQTVDKLSEQMQSMVNGNLSQTPATQNSLQNGQGGASTVPDIASNGGESRPVSDKVHTPGQLLNEMVALDNKLNHQIKKMIDLRSAAMTNLAGTVMPAGLGISTASTGSVTPDIWPVSGVVSSHFGFRISPGGIGSTYHEGLDIASSYGNPVHATANGRITQAGWVNGYGYLVEIDHGNGIKTRYGHNSALLVSVGNQVVQGQTISLIGSTGNSTGPHCHYEVRVNGEAVDPTLFLPER</sequence>
<dbReference type="InterPro" id="IPR011055">
    <property type="entry name" value="Dup_hybrid_motif"/>
</dbReference>
<organism evidence="5 6">
    <name type="scientific">Allisonella histaminiformans</name>
    <dbReference type="NCBI Taxonomy" id="209880"/>
    <lineage>
        <taxon>Bacteria</taxon>
        <taxon>Bacillati</taxon>
        <taxon>Bacillota</taxon>
        <taxon>Negativicutes</taxon>
        <taxon>Veillonellales</taxon>
        <taxon>Veillonellaceae</taxon>
        <taxon>Allisonella</taxon>
    </lineage>
</organism>
<feature type="region of interest" description="Disordered" evidence="2">
    <location>
        <begin position="94"/>
        <end position="132"/>
    </location>
</feature>
<feature type="domain" description="M23ase beta-sheet core" evidence="4">
    <location>
        <begin position="214"/>
        <end position="308"/>
    </location>
</feature>
<protein>
    <submittedName>
        <fullName evidence="5">Peptidase family M23</fullName>
    </submittedName>
</protein>
<keyword evidence="6" id="KW-1185">Reference proteome</keyword>
<dbReference type="EMBL" id="FMXA01000018">
    <property type="protein sequence ID" value="SDA56362.1"/>
    <property type="molecule type" value="Genomic_DNA"/>
</dbReference>
<keyword evidence="3" id="KW-0812">Transmembrane</keyword>
<dbReference type="GO" id="GO:0004222">
    <property type="term" value="F:metalloendopeptidase activity"/>
    <property type="evidence" value="ECO:0007669"/>
    <property type="project" value="TreeGrafter"/>
</dbReference>
<dbReference type="STRING" id="209880.SAMN02910343_01327"/>
<dbReference type="Gene3D" id="2.70.70.10">
    <property type="entry name" value="Glucose Permease (Domain IIA)"/>
    <property type="match status" value="1"/>
</dbReference>
<keyword evidence="1" id="KW-0175">Coiled coil</keyword>
<dbReference type="AlphaFoldDB" id="A0A1G5WEF3"/>
<dbReference type="GeneID" id="87756333"/>
<evidence type="ECO:0000256" key="3">
    <source>
        <dbReference type="SAM" id="Phobius"/>
    </source>
</evidence>
<evidence type="ECO:0000256" key="2">
    <source>
        <dbReference type="SAM" id="MobiDB-lite"/>
    </source>
</evidence>
<dbReference type="Pfam" id="PF01551">
    <property type="entry name" value="Peptidase_M23"/>
    <property type="match status" value="1"/>
</dbReference>
<feature type="compositionally biased region" description="Polar residues" evidence="2">
    <location>
        <begin position="94"/>
        <end position="107"/>
    </location>
</feature>
<name>A0A1G5WEF3_9FIRM</name>
<dbReference type="InterPro" id="IPR016047">
    <property type="entry name" value="M23ase_b-sheet_dom"/>
</dbReference>
<dbReference type="RefSeq" id="WP_091365096.1">
    <property type="nucleotide sequence ID" value="NZ_FMXA01000018.1"/>
</dbReference>
<accession>A0A1G5WEF3</accession>
<dbReference type="OrthoDB" id="9809488at2"/>
<reference evidence="5 6" key="1">
    <citation type="submission" date="2016-10" db="EMBL/GenBank/DDBJ databases">
        <authorList>
            <person name="de Groot N.N."/>
        </authorList>
    </citation>
    <scope>NUCLEOTIDE SEQUENCE [LARGE SCALE GENOMIC DNA]</scope>
    <source>
        <strain evidence="5 6">DSM 15230</strain>
    </source>
</reference>
<dbReference type="CDD" id="cd12797">
    <property type="entry name" value="M23_peptidase"/>
    <property type="match status" value="1"/>
</dbReference>
<dbReference type="Proteomes" id="UP000199689">
    <property type="component" value="Unassembled WGS sequence"/>
</dbReference>
<evidence type="ECO:0000313" key="5">
    <source>
        <dbReference type="EMBL" id="SDA56362.1"/>
    </source>
</evidence>
<proteinExistence type="predicted"/>
<gene>
    <name evidence="5" type="ORF">SAMN02910343_01327</name>
</gene>
<dbReference type="PANTHER" id="PTHR21666">
    <property type="entry name" value="PEPTIDASE-RELATED"/>
    <property type="match status" value="1"/>
</dbReference>
<feature type="coiled-coil region" evidence="1">
    <location>
        <begin position="49"/>
        <end position="76"/>
    </location>
</feature>
<evidence type="ECO:0000313" key="6">
    <source>
        <dbReference type="Proteomes" id="UP000199689"/>
    </source>
</evidence>
<evidence type="ECO:0000259" key="4">
    <source>
        <dbReference type="Pfam" id="PF01551"/>
    </source>
</evidence>
<dbReference type="SUPFAM" id="SSF51261">
    <property type="entry name" value="Duplicated hybrid motif"/>
    <property type="match status" value="1"/>
</dbReference>
<dbReference type="PANTHER" id="PTHR21666:SF270">
    <property type="entry name" value="MUREIN HYDROLASE ACTIVATOR ENVC"/>
    <property type="match status" value="1"/>
</dbReference>
<feature type="transmembrane region" description="Helical" evidence="3">
    <location>
        <begin position="26"/>
        <end position="47"/>
    </location>
</feature>
<dbReference type="InterPro" id="IPR050570">
    <property type="entry name" value="Cell_wall_metabolism_enzyme"/>
</dbReference>
<keyword evidence="3" id="KW-0472">Membrane</keyword>
<keyword evidence="3" id="KW-1133">Transmembrane helix</keyword>
<evidence type="ECO:0000256" key="1">
    <source>
        <dbReference type="SAM" id="Coils"/>
    </source>
</evidence>